<feature type="binding site" evidence="3">
    <location>
        <position position="118"/>
    </location>
    <ligand>
        <name>ATP</name>
        <dbReference type="ChEBI" id="CHEBI:30616"/>
    </ligand>
</feature>
<dbReference type="GO" id="GO:0035556">
    <property type="term" value="P:intracellular signal transduction"/>
    <property type="evidence" value="ECO:0007669"/>
    <property type="project" value="TreeGrafter"/>
</dbReference>
<evidence type="ECO:0000256" key="3">
    <source>
        <dbReference type="PROSITE-ProRule" id="PRU10141"/>
    </source>
</evidence>
<evidence type="ECO:0000256" key="2">
    <source>
        <dbReference type="ARBA" id="ARBA00022840"/>
    </source>
</evidence>
<keyword evidence="4" id="KW-0418">Kinase</keyword>
<feature type="region of interest" description="Disordered" evidence="5">
    <location>
        <begin position="15"/>
        <end position="36"/>
    </location>
</feature>
<evidence type="ECO:0000256" key="4">
    <source>
        <dbReference type="RuleBase" id="RU000304"/>
    </source>
</evidence>
<dbReference type="GO" id="GO:0004674">
    <property type="term" value="F:protein serine/threonine kinase activity"/>
    <property type="evidence" value="ECO:0007669"/>
    <property type="project" value="UniProtKB-KW"/>
</dbReference>
<dbReference type="GO" id="GO:0005737">
    <property type="term" value="C:cytoplasm"/>
    <property type="evidence" value="ECO:0007669"/>
    <property type="project" value="TreeGrafter"/>
</dbReference>
<dbReference type="SMART" id="SM00220">
    <property type="entry name" value="S_TKc"/>
    <property type="match status" value="1"/>
</dbReference>
<keyword evidence="2 3" id="KW-0067">ATP-binding</keyword>
<evidence type="ECO:0000313" key="7">
    <source>
        <dbReference type="EMBL" id="OSS47384.1"/>
    </source>
</evidence>
<dbReference type="PROSITE" id="PS50011">
    <property type="entry name" value="PROTEIN_KINASE_DOM"/>
    <property type="match status" value="1"/>
</dbReference>
<keyword evidence="4" id="KW-0723">Serine/threonine-protein kinase</keyword>
<evidence type="ECO:0000256" key="1">
    <source>
        <dbReference type="ARBA" id="ARBA00022741"/>
    </source>
</evidence>
<comment type="similarity">
    <text evidence="4">Belongs to the protein kinase superfamily.</text>
</comment>
<keyword evidence="1 3" id="KW-0547">Nucleotide-binding</keyword>
<dbReference type="Proteomes" id="UP000193240">
    <property type="component" value="Unassembled WGS sequence"/>
</dbReference>
<dbReference type="SUPFAM" id="SSF56112">
    <property type="entry name" value="Protein kinase-like (PK-like)"/>
    <property type="match status" value="1"/>
</dbReference>
<dbReference type="InterPro" id="IPR011009">
    <property type="entry name" value="Kinase-like_dom_sf"/>
</dbReference>
<name>A0A1Y2LTY2_EPING</name>
<accession>A0A1Y2LTY2</accession>
<evidence type="ECO:0000256" key="5">
    <source>
        <dbReference type="SAM" id="MobiDB-lite"/>
    </source>
</evidence>
<dbReference type="PANTHER" id="PTHR24346">
    <property type="entry name" value="MAP/MICROTUBULE AFFINITY-REGULATING KINASE"/>
    <property type="match status" value="1"/>
</dbReference>
<organism evidence="7 8">
    <name type="scientific">Epicoccum nigrum</name>
    <name type="common">Soil fungus</name>
    <name type="synonym">Epicoccum purpurascens</name>
    <dbReference type="NCBI Taxonomy" id="105696"/>
    <lineage>
        <taxon>Eukaryota</taxon>
        <taxon>Fungi</taxon>
        <taxon>Dikarya</taxon>
        <taxon>Ascomycota</taxon>
        <taxon>Pezizomycotina</taxon>
        <taxon>Dothideomycetes</taxon>
        <taxon>Pleosporomycetidae</taxon>
        <taxon>Pleosporales</taxon>
        <taxon>Pleosporineae</taxon>
        <taxon>Didymellaceae</taxon>
        <taxon>Epicoccum</taxon>
    </lineage>
</organism>
<dbReference type="PANTHER" id="PTHR24346:SF30">
    <property type="entry name" value="MATERNAL EMBRYONIC LEUCINE ZIPPER KINASE"/>
    <property type="match status" value="1"/>
</dbReference>
<dbReference type="InParanoid" id="A0A1Y2LTY2"/>
<gene>
    <name evidence="7" type="ORF">B5807_07577</name>
</gene>
<evidence type="ECO:0000313" key="8">
    <source>
        <dbReference type="Proteomes" id="UP000193240"/>
    </source>
</evidence>
<dbReference type="EMBL" id="KZ107848">
    <property type="protein sequence ID" value="OSS47384.1"/>
    <property type="molecule type" value="Genomic_DNA"/>
</dbReference>
<dbReference type="GO" id="GO:0005524">
    <property type="term" value="F:ATP binding"/>
    <property type="evidence" value="ECO:0007669"/>
    <property type="project" value="UniProtKB-UniRule"/>
</dbReference>
<sequence length="330" mass="37655">MAKKSDHGVTNLARFQRLNDGSHKHHVASVRHQKESFSSMRQLKEQQEVQLKSQWLKRLWAKEIKSNGKQKLADTGNTLARRYSESGQVLGSGAFGTVRLAHKFDDKISNNEQVYAVKEHKQHLDESLGKYRRRVTAEFRILSSLHHQSVVIAFELLQNANNVYYQVMEYCSGEDLGTIIASAGHLEEEEADCFFKQIMFAVEYIHEMGIAHRDLKPENILLTSQGAVKITDFGSAECFRTAEEIKARMSSSVRGTTAYIAPEVFAGKEFDPCAVDVWACGVVYLAMRMGQYLWRVARAGEDAAFERYTEDRKSEVGYKPIERLRRVRQP</sequence>
<dbReference type="FunFam" id="1.10.510.10:FF:000571">
    <property type="entry name" value="Maternal embryonic leucine zipper kinase"/>
    <property type="match status" value="1"/>
</dbReference>
<dbReference type="PROSITE" id="PS00108">
    <property type="entry name" value="PROTEIN_KINASE_ST"/>
    <property type="match status" value="1"/>
</dbReference>
<dbReference type="AlphaFoldDB" id="A0A1Y2LTY2"/>
<reference evidence="7 8" key="1">
    <citation type="journal article" date="2017" name="Genome Announc.">
        <title>Genome sequence of the saprophytic ascomycete Epicoccum nigrum ICMP 19927 strain isolated from New Zealand.</title>
        <authorList>
            <person name="Fokin M."/>
            <person name="Fleetwood D."/>
            <person name="Weir B.S."/>
            <person name="Villas-Boas S.G."/>
        </authorList>
    </citation>
    <scope>NUCLEOTIDE SEQUENCE [LARGE SCALE GENOMIC DNA]</scope>
    <source>
        <strain evidence="7 8">ICMP 19927</strain>
    </source>
</reference>
<dbReference type="STRING" id="105696.A0A1Y2LTY2"/>
<proteinExistence type="inferred from homology"/>
<feature type="domain" description="Protein kinase" evidence="6">
    <location>
        <begin position="84"/>
        <end position="330"/>
    </location>
</feature>
<dbReference type="Pfam" id="PF00069">
    <property type="entry name" value="Pkinase"/>
    <property type="match status" value="1"/>
</dbReference>
<keyword evidence="4" id="KW-0808">Transferase</keyword>
<dbReference type="InterPro" id="IPR008271">
    <property type="entry name" value="Ser/Thr_kinase_AS"/>
</dbReference>
<dbReference type="OMA" id="IMFAVEY"/>
<protein>
    <recommendedName>
        <fullName evidence="6">Protein kinase domain-containing protein</fullName>
    </recommendedName>
</protein>
<evidence type="ECO:0000259" key="6">
    <source>
        <dbReference type="PROSITE" id="PS50011"/>
    </source>
</evidence>
<keyword evidence="8" id="KW-1185">Reference proteome</keyword>
<dbReference type="PROSITE" id="PS00107">
    <property type="entry name" value="PROTEIN_KINASE_ATP"/>
    <property type="match status" value="1"/>
</dbReference>
<dbReference type="Gene3D" id="1.10.510.10">
    <property type="entry name" value="Transferase(Phosphotransferase) domain 1"/>
    <property type="match status" value="1"/>
</dbReference>
<dbReference type="InterPro" id="IPR000719">
    <property type="entry name" value="Prot_kinase_dom"/>
</dbReference>
<dbReference type="InterPro" id="IPR017441">
    <property type="entry name" value="Protein_kinase_ATP_BS"/>
</dbReference>